<dbReference type="InterPro" id="IPR001650">
    <property type="entry name" value="Helicase_C-like"/>
</dbReference>
<dbReference type="InterPro" id="IPR027417">
    <property type="entry name" value="P-loop_NTPase"/>
</dbReference>
<dbReference type="AlphaFoldDB" id="A0A0M3HGK7"/>
<dbReference type="PROSITE" id="PS51194">
    <property type="entry name" value="HELICASE_CTER"/>
    <property type="match status" value="1"/>
</dbReference>
<dbReference type="SUPFAM" id="SSF52540">
    <property type="entry name" value="P-loop containing nucleoside triphosphate hydrolases"/>
    <property type="match status" value="1"/>
</dbReference>
<dbReference type="PANTHER" id="PTHR47961">
    <property type="entry name" value="DNA POLYMERASE THETA, PUTATIVE (AFU_ORTHOLOGUE AFUA_1G05260)-RELATED"/>
    <property type="match status" value="1"/>
</dbReference>
<dbReference type="GO" id="GO:0016787">
    <property type="term" value="F:hydrolase activity"/>
    <property type="evidence" value="ECO:0007669"/>
    <property type="project" value="UniProtKB-KW"/>
</dbReference>
<name>A0A0M3HGK7_ASCLU</name>
<dbReference type="SMART" id="SM00490">
    <property type="entry name" value="HELICc"/>
    <property type="match status" value="1"/>
</dbReference>
<proteinExistence type="predicted"/>
<organism evidence="6 7">
    <name type="scientific">Ascaris lumbricoides</name>
    <name type="common">Giant roundworm</name>
    <dbReference type="NCBI Taxonomy" id="6252"/>
    <lineage>
        <taxon>Eukaryota</taxon>
        <taxon>Metazoa</taxon>
        <taxon>Ecdysozoa</taxon>
        <taxon>Nematoda</taxon>
        <taxon>Chromadorea</taxon>
        <taxon>Rhabditida</taxon>
        <taxon>Spirurina</taxon>
        <taxon>Ascaridomorpha</taxon>
        <taxon>Ascaridoidea</taxon>
        <taxon>Ascarididae</taxon>
        <taxon>Ascaris</taxon>
    </lineage>
</organism>
<dbReference type="GO" id="GO:0005524">
    <property type="term" value="F:ATP binding"/>
    <property type="evidence" value="ECO:0007669"/>
    <property type="project" value="UniProtKB-KW"/>
</dbReference>
<reference evidence="7" key="1">
    <citation type="submission" date="2017-02" db="UniProtKB">
        <authorList>
            <consortium name="WormBaseParasite"/>
        </authorList>
    </citation>
    <scope>IDENTIFICATION</scope>
</reference>
<evidence type="ECO:0000259" key="5">
    <source>
        <dbReference type="PROSITE" id="PS51194"/>
    </source>
</evidence>
<keyword evidence="2" id="KW-0378">Hydrolase</keyword>
<evidence type="ECO:0000313" key="7">
    <source>
        <dbReference type="WBParaSite" id="ALUE_0000065201-mRNA-1"/>
    </source>
</evidence>
<feature type="domain" description="Helicase C-terminal" evidence="5">
    <location>
        <begin position="1"/>
        <end position="141"/>
    </location>
</feature>
<keyword evidence="3" id="KW-0347">Helicase</keyword>
<dbReference type="CDD" id="cd18795">
    <property type="entry name" value="SF2_C_Ski2"/>
    <property type="match status" value="1"/>
</dbReference>
<keyword evidence="6" id="KW-1185">Reference proteome</keyword>
<dbReference type="WBParaSite" id="ALUE_0000065201-mRNA-1">
    <property type="protein sequence ID" value="ALUE_0000065201-mRNA-1"/>
    <property type="gene ID" value="ALUE_0000065201"/>
</dbReference>
<keyword evidence="4" id="KW-0067">ATP-binding</keyword>
<dbReference type="Pfam" id="PF00271">
    <property type="entry name" value="Helicase_C"/>
    <property type="match status" value="1"/>
</dbReference>
<dbReference type="Proteomes" id="UP000036681">
    <property type="component" value="Unplaced"/>
</dbReference>
<sequence>MEEVDGKLCTTLEMGILAGVAFHHSGLTADERQIIESAFQDGTIRILCSTSTLAAGVNLPARRVIIKSPLVGREPLSKAQYLQMVGRAGRAGYDDRGDAVTIVHPGYEEAKFREMLAGPLMECKSGLSDRSLLSTFLLDLVSLKVLFVEVVSQISKYSLLSFEIIHCNFGQYF</sequence>
<evidence type="ECO:0000256" key="1">
    <source>
        <dbReference type="ARBA" id="ARBA00022741"/>
    </source>
</evidence>
<dbReference type="InterPro" id="IPR050474">
    <property type="entry name" value="Hel308_SKI2-like"/>
</dbReference>
<evidence type="ECO:0000256" key="3">
    <source>
        <dbReference type="ARBA" id="ARBA00022806"/>
    </source>
</evidence>
<evidence type="ECO:0000256" key="4">
    <source>
        <dbReference type="ARBA" id="ARBA00022840"/>
    </source>
</evidence>
<dbReference type="GO" id="GO:0004386">
    <property type="term" value="F:helicase activity"/>
    <property type="evidence" value="ECO:0007669"/>
    <property type="project" value="UniProtKB-KW"/>
</dbReference>
<evidence type="ECO:0000256" key="2">
    <source>
        <dbReference type="ARBA" id="ARBA00022801"/>
    </source>
</evidence>
<evidence type="ECO:0000313" key="6">
    <source>
        <dbReference type="Proteomes" id="UP000036681"/>
    </source>
</evidence>
<protein>
    <submittedName>
        <fullName evidence="7">Helicase C-terminal domain-containing protein</fullName>
    </submittedName>
</protein>
<dbReference type="PANTHER" id="PTHR47961:SF12">
    <property type="entry name" value="HELICASE POLQ-LIKE"/>
    <property type="match status" value="1"/>
</dbReference>
<dbReference type="Gene3D" id="3.40.50.300">
    <property type="entry name" value="P-loop containing nucleotide triphosphate hydrolases"/>
    <property type="match status" value="1"/>
</dbReference>
<accession>A0A0M3HGK7</accession>
<keyword evidence="1" id="KW-0547">Nucleotide-binding</keyword>